<name>A0ABS9K878_9BACT</name>
<reference evidence="1" key="2">
    <citation type="submission" date="2024-05" db="EMBL/GenBank/DDBJ databases">
        <title>Rhodohalobacter halophilus gen. nov., sp. nov., a moderately halophilic member of the family Balneolaceae.</title>
        <authorList>
            <person name="Xia J."/>
        </authorList>
    </citation>
    <scope>NUCLEOTIDE SEQUENCE</scope>
    <source>
        <strain evidence="1">WB101</strain>
    </source>
</reference>
<comment type="caution">
    <text evidence="1">The sequence shown here is derived from an EMBL/GenBank/DDBJ whole genome shotgun (WGS) entry which is preliminary data.</text>
</comment>
<dbReference type="RefSeq" id="WP_237851898.1">
    <property type="nucleotide sequence ID" value="NZ_JAKLWS010000001.1"/>
</dbReference>
<gene>
    <name evidence="1" type="ORF">L6773_00635</name>
</gene>
<evidence type="ECO:0000313" key="1">
    <source>
        <dbReference type="EMBL" id="MCG2587051.1"/>
    </source>
</evidence>
<dbReference type="Proteomes" id="UP001165366">
    <property type="component" value="Unassembled WGS sequence"/>
</dbReference>
<organism evidence="1 2">
    <name type="scientific">Rhodohalobacter sulfatireducens</name>
    <dbReference type="NCBI Taxonomy" id="2911366"/>
    <lineage>
        <taxon>Bacteria</taxon>
        <taxon>Pseudomonadati</taxon>
        <taxon>Balneolota</taxon>
        <taxon>Balneolia</taxon>
        <taxon>Balneolales</taxon>
        <taxon>Balneolaceae</taxon>
        <taxon>Rhodohalobacter</taxon>
    </lineage>
</organism>
<reference evidence="1" key="1">
    <citation type="submission" date="2022-01" db="EMBL/GenBank/DDBJ databases">
        <authorList>
            <person name="Wang Y."/>
        </authorList>
    </citation>
    <scope>NUCLEOTIDE SEQUENCE</scope>
    <source>
        <strain evidence="1">WB101</strain>
    </source>
</reference>
<dbReference type="SUPFAM" id="SSF88946">
    <property type="entry name" value="Sigma2 domain of RNA polymerase sigma factors"/>
    <property type="match status" value="1"/>
</dbReference>
<keyword evidence="2" id="KW-1185">Reference proteome</keyword>
<evidence type="ECO:0000313" key="2">
    <source>
        <dbReference type="Proteomes" id="UP001165366"/>
    </source>
</evidence>
<protein>
    <submittedName>
        <fullName evidence="1">Sigma-70 family RNA polymerase sigma factor</fullName>
    </submittedName>
</protein>
<sequence length="179" mass="20943">MDYSELVYAVRRGDMQTANQMCAEAIPILEKYLISNVNATPEDAEDAVQKMFEYVIPKIQNDEIESPSGLLSYMLSGARHSYYKIVRDFDLDKYAEIEEELVAEPEQVWNLVSEDQESILLTCIEKLKGHYQDLITFLFDHPEANTKEIAEYFEITKNNAWTRKHRVIKQLQDCVQQYF</sequence>
<dbReference type="InterPro" id="IPR013324">
    <property type="entry name" value="RNA_pol_sigma_r3/r4-like"/>
</dbReference>
<dbReference type="Gene3D" id="1.10.1740.10">
    <property type="match status" value="1"/>
</dbReference>
<dbReference type="InterPro" id="IPR013325">
    <property type="entry name" value="RNA_pol_sigma_r2"/>
</dbReference>
<proteinExistence type="predicted"/>
<dbReference type="SUPFAM" id="SSF88659">
    <property type="entry name" value="Sigma3 and sigma4 domains of RNA polymerase sigma factors"/>
    <property type="match status" value="1"/>
</dbReference>
<dbReference type="InterPro" id="IPR036388">
    <property type="entry name" value="WH-like_DNA-bd_sf"/>
</dbReference>
<dbReference type="EMBL" id="JAKLWS010000001">
    <property type="protein sequence ID" value="MCG2587051.1"/>
    <property type="molecule type" value="Genomic_DNA"/>
</dbReference>
<accession>A0ABS9K878</accession>
<dbReference type="Gene3D" id="1.10.10.10">
    <property type="entry name" value="Winged helix-like DNA-binding domain superfamily/Winged helix DNA-binding domain"/>
    <property type="match status" value="1"/>
</dbReference>